<comment type="caution">
    <text evidence="11">The sequence shown here is derived from an EMBL/GenBank/DDBJ whole genome shotgun (WGS) entry which is preliminary data.</text>
</comment>
<dbReference type="InterPro" id="IPR044712">
    <property type="entry name" value="SLC25A32-like"/>
</dbReference>
<evidence type="ECO:0000256" key="2">
    <source>
        <dbReference type="ARBA" id="ARBA00006375"/>
    </source>
</evidence>
<name>A0A8H7Q1W9_MORIS</name>
<comment type="subcellular location">
    <subcellularLocation>
        <location evidence="1">Mitochondrion membrane</location>
        <topology evidence="1">Multi-pass membrane protein</topology>
    </subcellularLocation>
</comment>
<evidence type="ECO:0000256" key="3">
    <source>
        <dbReference type="ARBA" id="ARBA00022448"/>
    </source>
</evidence>
<evidence type="ECO:0000256" key="4">
    <source>
        <dbReference type="ARBA" id="ARBA00022692"/>
    </source>
</evidence>
<dbReference type="GO" id="GO:0031966">
    <property type="term" value="C:mitochondrial membrane"/>
    <property type="evidence" value="ECO:0007669"/>
    <property type="project" value="UniProtKB-SubCell"/>
</dbReference>
<dbReference type="GO" id="GO:0015215">
    <property type="term" value="F:nucleotide transmembrane transporter activity"/>
    <property type="evidence" value="ECO:0007669"/>
    <property type="project" value="UniProtKB-ARBA"/>
</dbReference>
<dbReference type="InterPro" id="IPR018108">
    <property type="entry name" value="MCP_transmembrane"/>
</dbReference>
<evidence type="ECO:0000256" key="6">
    <source>
        <dbReference type="ARBA" id="ARBA00022989"/>
    </source>
</evidence>
<keyword evidence="7" id="KW-0496">Mitochondrion</keyword>
<feature type="repeat" description="Solcar" evidence="9">
    <location>
        <begin position="115"/>
        <end position="202"/>
    </location>
</feature>
<keyword evidence="12" id="KW-1185">Reference proteome</keyword>
<keyword evidence="4 9" id="KW-0812">Transmembrane</keyword>
<dbReference type="OrthoDB" id="10266426at2759"/>
<dbReference type="Pfam" id="PF00153">
    <property type="entry name" value="Mito_carr"/>
    <property type="match status" value="3"/>
</dbReference>
<comment type="similarity">
    <text evidence="2 10">Belongs to the mitochondrial carrier (TC 2.A.29) family.</text>
</comment>
<reference evidence="11" key="1">
    <citation type="submission" date="2020-12" db="EMBL/GenBank/DDBJ databases">
        <title>Metabolic potential, ecology and presence of endohyphal bacteria is reflected in genomic diversity of Mucoromycotina.</title>
        <authorList>
            <person name="Muszewska A."/>
            <person name="Okrasinska A."/>
            <person name="Steczkiewicz K."/>
            <person name="Drgas O."/>
            <person name="Orlowska M."/>
            <person name="Perlinska-Lenart U."/>
            <person name="Aleksandrzak-Piekarczyk T."/>
            <person name="Szatraj K."/>
            <person name="Zielenkiewicz U."/>
            <person name="Pilsyk S."/>
            <person name="Malc E."/>
            <person name="Mieczkowski P."/>
            <person name="Kruszewska J.S."/>
            <person name="Biernat P."/>
            <person name="Pawlowska J."/>
        </authorList>
    </citation>
    <scope>NUCLEOTIDE SEQUENCE</scope>
    <source>
        <strain evidence="11">WA0000067209</strain>
    </source>
</reference>
<dbReference type="InterPro" id="IPR002067">
    <property type="entry name" value="MCP"/>
</dbReference>
<keyword evidence="5" id="KW-0677">Repeat</keyword>
<evidence type="ECO:0000256" key="7">
    <source>
        <dbReference type="ARBA" id="ARBA00023128"/>
    </source>
</evidence>
<organism evidence="11 12">
    <name type="scientific">Mortierella isabellina</name>
    <name type="common">Filamentous fungus</name>
    <name type="synonym">Umbelopsis isabellina</name>
    <dbReference type="NCBI Taxonomy" id="91625"/>
    <lineage>
        <taxon>Eukaryota</taxon>
        <taxon>Fungi</taxon>
        <taxon>Fungi incertae sedis</taxon>
        <taxon>Mucoromycota</taxon>
        <taxon>Mucoromycotina</taxon>
        <taxon>Umbelopsidomycetes</taxon>
        <taxon>Umbelopsidales</taxon>
        <taxon>Umbelopsidaceae</taxon>
        <taxon>Umbelopsis</taxon>
    </lineage>
</organism>
<feature type="repeat" description="Solcar" evidence="9">
    <location>
        <begin position="211"/>
        <end position="298"/>
    </location>
</feature>
<feature type="repeat" description="Solcar" evidence="9">
    <location>
        <begin position="15"/>
        <end position="105"/>
    </location>
</feature>
<keyword evidence="3 10" id="KW-0813">Transport</keyword>
<keyword evidence="8 9" id="KW-0472">Membrane</keyword>
<dbReference type="PROSITE" id="PS50920">
    <property type="entry name" value="SOLCAR"/>
    <property type="match status" value="3"/>
</dbReference>
<evidence type="ECO:0000313" key="12">
    <source>
        <dbReference type="Proteomes" id="UP000654370"/>
    </source>
</evidence>
<dbReference type="SUPFAM" id="SSF103506">
    <property type="entry name" value="Mitochondrial carrier"/>
    <property type="match status" value="1"/>
</dbReference>
<evidence type="ECO:0000256" key="9">
    <source>
        <dbReference type="PROSITE-ProRule" id="PRU00282"/>
    </source>
</evidence>
<gene>
    <name evidence="11" type="ORF">INT43_000321</name>
</gene>
<dbReference type="PRINTS" id="PR00926">
    <property type="entry name" value="MITOCARRIER"/>
</dbReference>
<evidence type="ECO:0000313" key="11">
    <source>
        <dbReference type="EMBL" id="KAG2184412.1"/>
    </source>
</evidence>
<evidence type="ECO:0000256" key="1">
    <source>
        <dbReference type="ARBA" id="ARBA00004225"/>
    </source>
</evidence>
<dbReference type="EMBL" id="JAEPQZ010000002">
    <property type="protein sequence ID" value="KAG2184412.1"/>
    <property type="molecule type" value="Genomic_DNA"/>
</dbReference>
<dbReference type="Proteomes" id="UP000654370">
    <property type="component" value="Unassembled WGS sequence"/>
</dbReference>
<dbReference type="Gene3D" id="1.50.40.10">
    <property type="entry name" value="Mitochondrial carrier domain"/>
    <property type="match status" value="1"/>
</dbReference>
<keyword evidence="6" id="KW-1133">Transmembrane helix</keyword>
<dbReference type="PANTHER" id="PTHR45683">
    <property type="entry name" value="MITOCHONDRIAL NICOTINAMIDE ADENINE DINUCLEOTIDE TRANSPORTER 1-RELATED-RELATED"/>
    <property type="match status" value="1"/>
</dbReference>
<dbReference type="AlphaFoldDB" id="A0A8H7Q1W9"/>
<evidence type="ECO:0000256" key="8">
    <source>
        <dbReference type="ARBA" id="ARBA00023136"/>
    </source>
</evidence>
<accession>A0A8H7Q1W9</accession>
<dbReference type="InterPro" id="IPR023395">
    <property type="entry name" value="MCP_dom_sf"/>
</dbReference>
<proteinExistence type="inferred from homology"/>
<evidence type="ECO:0000256" key="10">
    <source>
        <dbReference type="RuleBase" id="RU000488"/>
    </source>
</evidence>
<protein>
    <submittedName>
        <fullName evidence="11">Uncharacterized protein</fullName>
    </submittedName>
</protein>
<evidence type="ECO:0000256" key="5">
    <source>
        <dbReference type="ARBA" id="ARBA00022737"/>
    </source>
</evidence>
<sequence>MGVSANWWKSIAENHENIKHSIAGAGAGIVSSIVTCPLDVVKTRLQNQGKGHPGIALYRGTYGTLSRIWTEEGIRGLYRGLGPTIFGYLPTWAIYFTVYDYCKVRMGGRIGKPDDHWLVHILSAMTAGATSTSMTNPLWVIKTRFMTQNERTAYRYNNTLHAFKTIAKEEGLGGFYKGLGPSLLGVSHVAVQFPLYEKLKIWFNPDRGTPSGTITILMASSLSKMAASMATYPHEVIRTRLQNQTVKPHKYHGIMHAIKIMMKEEGPLAFYRGMPTNLLRTVPASAMTILTYELLVSKFDEIKHAP</sequence>
<dbReference type="FunFam" id="1.50.40.10:FF:000075">
    <property type="entry name" value="Nicotinamide adenine dinucleotide transporter 2, mitochondrial"/>
    <property type="match status" value="1"/>
</dbReference>